<feature type="signal peptide" evidence="3">
    <location>
        <begin position="1"/>
        <end position="16"/>
    </location>
</feature>
<evidence type="ECO:0000313" key="5">
    <source>
        <dbReference type="Proteomes" id="UP000789595"/>
    </source>
</evidence>
<dbReference type="OrthoDB" id="9989223at2759"/>
<dbReference type="Pfam" id="PF00805">
    <property type="entry name" value="Pentapeptide"/>
    <property type="match status" value="2"/>
</dbReference>
<gene>
    <name evidence="4" type="ORF">PECAL_3P06640</name>
</gene>
<comment type="caution">
    <text evidence="4">The sequence shown here is derived from an EMBL/GenBank/DDBJ whole genome shotgun (WGS) entry which is preliminary data.</text>
</comment>
<proteinExistence type="predicted"/>
<evidence type="ECO:0000313" key="4">
    <source>
        <dbReference type="EMBL" id="CAH0370759.1"/>
    </source>
</evidence>
<evidence type="ECO:0000256" key="3">
    <source>
        <dbReference type="SAM" id="SignalP"/>
    </source>
</evidence>
<dbReference type="InterPro" id="IPR001646">
    <property type="entry name" value="5peptide_repeat"/>
</dbReference>
<dbReference type="AlphaFoldDB" id="A0A8J2SQC9"/>
<keyword evidence="1" id="KW-0677">Repeat</keyword>
<dbReference type="EMBL" id="CAKKNE010000003">
    <property type="protein sequence ID" value="CAH0370759.1"/>
    <property type="molecule type" value="Genomic_DNA"/>
</dbReference>
<dbReference type="PANTHER" id="PTHR47485">
    <property type="entry name" value="THYLAKOID LUMENAL 17.4 KDA PROTEIN, CHLOROPLASTIC"/>
    <property type="match status" value="1"/>
</dbReference>
<feature type="chain" id="PRO_5035244901" description="Pentapeptide repeat-containing protein" evidence="3">
    <location>
        <begin position="17"/>
        <end position="215"/>
    </location>
</feature>
<organism evidence="4 5">
    <name type="scientific">Pelagomonas calceolata</name>
    <dbReference type="NCBI Taxonomy" id="35677"/>
    <lineage>
        <taxon>Eukaryota</taxon>
        <taxon>Sar</taxon>
        <taxon>Stramenopiles</taxon>
        <taxon>Ochrophyta</taxon>
        <taxon>Pelagophyceae</taxon>
        <taxon>Pelagomonadales</taxon>
        <taxon>Pelagomonadaceae</taxon>
        <taxon>Pelagomonas</taxon>
    </lineage>
</organism>
<dbReference type="PANTHER" id="PTHR47485:SF1">
    <property type="entry name" value="THYLAKOID LUMENAL 17.4 KDA PROTEIN, CHLOROPLASTIC"/>
    <property type="match status" value="1"/>
</dbReference>
<dbReference type="SUPFAM" id="SSF141571">
    <property type="entry name" value="Pentapeptide repeat-like"/>
    <property type="match status" value="1"/>
</dbReference>
<feature type="region of interest" description="Disordered" evidence="2">
    <location>
        <begin position="196"/>
        <end position="215"/>
    </location>
</feature>
<reference evidence="4" key="1">
    <citation type="submission" date="2021-11" db="EMBL/GenBank/DDBJ databases">
        <authorList>
            <consortium name="Genoscope - CEA"/>
            <person name="William W."/>
        </authorList>
    </citation>
    <scope>NUCLEOTIDE SEQUENCE</scope>
</reference>
<protein>
    <recommendedName>
        <fullName evidence="6">Pentapeptide repeat-containing protein</fullName>
    </recommendedName>
</protein>
<evidence type="ECO:0000256" key="2">
    <source>
        <dbReference type="SAM" id="MobiDB-lite"/>
    </source>
</evidence>
<evidence type="ECO:0000256" key="1">
    <source>
        <dbReference type="ARBA" id="ARBA00022737"/>
    </source>
</evidence>
<dbReference type="Gene3D" id="2.160.20.80">
    <property type="entry name" value="E3 ubiquitin-protein ligase SopA"/>
    <property type="match status" value="1"/>
</dbReference>
<name>A0A8J2SQC9_9STRA</name>
<accession>A0A8J2SQC9</accession>
<keyword evidence="3" id="KW-0732">Signal</keyword>
<dbReference type="Proteomes" id="UP000789595">
    <property type="component" value="Unassembled WGS sequence"/>
</dbReference>
<sequence length="215" mass="22553">MRLSLCCLLATAAALRQTPVTPAKLLRRAGAACLGAAITAAPLACLADGQTDKFKLPPINFKDTTRCVFKSSAMGQANGARDTLADFRQCSMNGKSADGFDLAGAIMSEADFTSASFRETVMSKAYARDSKFTNADFSNGVVDRVSFDGSDLRGAIFANAVLTGTSFTNANLEGADFSEAFIGDFELRNICKNPTLSGENAKTGAPTRASAGCRQ</sequence>
<keyword evidence="5" id="KW-1185">Reference proteome</keyword>
<evidence type="ECO:0008006" key="6">
    <source>
        <dbReference type="Google" id="ProtNLM"/>
    </source>
</evidence>